<evidence type="ECO:0000313" key="2">
    <source>
        <dbReference type="Proteomes" id="UP000556329"/>
    </source>
</evidence>
<organism evidence="1 2">
    <name type="scientific">Mesorhizobium sangaii</name>
    <dbReference type="NCBI Taxonomy" id="505389"/>
    <lineage>
        <taxon>Bacteria</taxon>
        <taxon>Pseudomonadati</taxon>
        <taxon>Pseudomonadota</taxon>
        <taxon>Alphaproteobacteria</taxon>
        <taxon>Hyphomicrobiales</taxon>
        <taxon>Phyllobacteriaceae</taxon>
        <taxon>Mesorhizobium</taxon>
    </lineage>
</organism>
<sequence length="167" mass="18615">MSDAPVGPAMNEDKAALANPFVKCLLRLIRAQDSYGSWEGRADTELLADFIITKEQRRAIPIIADPAPDVLWRLDMFYTAVRLAIEEGSGLITSPMMEMKPMGASSAWFSRSGGWVVLSRRPPVRLRDFPETRGGRYETGRRCDCSYCLSRGAGVKKPISRKDLCQT</sequence>
<dbReference type="Proteomes" id="UP000556329">
    <property type="component" value="Unassembled WGS sequence"/>
</dbReference>
<dbReference type="EMBL" id="JACHEF010000011">
    <property type="protein sequence ID" value="MBB6413962.1"/>
    <property type="molecule type" value="Genomic_DNA"/>
</dbReference>
<protein>
    <submittedName>
        <fullName evidence="1">Putative nitrogen fixation protein</fullName>
    </submittedName>
</protein>
<comment type="caution">
    <text evidence="1">The sequence shown here is derived from an EMBL/GenBank/DDBJ whole genome shotgun (WGS) entry which is preliminary data.</text>
</comment>
<reference evidence="1 2" key="1">
    <citation type="submission" date="2020-08" db="EMBL/GenBank/DDBJ databases">
        <title>Genomic Encyclopedia of Type Strains, Phase IV (KMG-IV): sequencing the most valuable type-strain genomes for metagenomic binning, comparative biology and taxonomic classification.</title>
        <authorList>
            <person name="Goeker M."/>
        </authorList>
    </citation>
    <scope>NUCLEOTIDE SEQUENCE [LARGE SCALE GENOMIC DNA]</scope>
    <source>
        <strain evidence="1 2">DSM 100039</strain>
    </source>
</reference>
<evidence type="ECO:0000313" key="1">
    <source>
        <dbReference type="EMBL" id="MBB6413962.1"/>
    </source>
</evidence>
<dbReference type="Pfam" id="PF03270">
    <property type="entry name" value="DUF269"/>
    <property type="match status" value="1"/>
</dbReference>
<name>A0A841PV80_9HYPH</name>
<dbReference type="AlphaFoldDB" id="A0A841PV80"/>
<dbReference type="Gene3D" id="1.10.3100.20">
    <property type="entry name" value="Protein of unknown function DUF269"/>
    <property type="match status" value="1"/>
</dbReference>
<keyword evidence="2" id="KW-1185">Reference proteome</keyword>
<dbReference type="InterPro" id="IPR004952">
    <property type="entry name" value="NifX-assoc_nitrogen_fix"/>
</dbReference>
<accession>A0A841PV80</accession>
<gene>
    <name evidence="1" type="ORF">HNQ71_006671</name>
</gene>
<proteinExistence type="predicted"/>